<dbReference type="Gene3D" id="3.40.50.1010">
    <property type="entry name" value="5'-nuclease"/>
    <property type="match status" value="1"/>
</dbReference>
<gene>
    <name evidence="2" type="ORF">A9308_00275</name>
</gene>
<dbReference type="GO" id="GO:0004386">
    <property type="term" value="F:helicase activity"/>
    <property type="evidence" value="ECO:0007669"/>
    <property type="project" value="UniProtKB-KW"/>
</dbReference>
<dbReference type="InterPro" id="IPR021139">
    <property type="entry name" value="NYN"/>
</dbReference>
<dbReference type="AlphaFoldDB" id="A0A1B8QD36"/>
<protein>
    <submittedName>
        <fullName evidence="2">Helicase</fullName>
    </submittedName>
</protein>
<evidence type="ECO:0000313" key="2">
    <source>
        <dbReference type="EMBL" id="OBX79507.1"/>
    </source>
</evidence>
<keyword evidence="2" id="KW-0347">Helicase</keyword>
<dbReference type="Proteomes" id="UP000092508">
    <property type="component" value="Unassembled WGS sequence"/>
</dbReference>
<comment type="caution">
    <text evidence="2">The sequence shown here is derived from an EMBL/GenBank/DDBJ whole genome shotgun (WGS) entry which is preliminary data.</text>
</comment>
<name>A0A1B8QD36_9GAMM</name>
<dbReference type="OrthoDB" id="9794137at2"/>
<sequence>MSTAVFIDGGFFIRRVRYFEPEHAFDAKYMTKLAFSMTIAHMKNKNKEDDDLYRAFFYDCPPLEKKMHNPISNKLVDFSKSDEAIFRRALHAELVKKRKFALRLGRLSDTGTVWQIKPDIQQKLLKNKIRWDELKEEDVKMNVIQKSVDMRIGLDIASVTLKKQVDKIVLISGDSDFVPASKLARREGIDFVLDPMGQNIAEDLFEHIDGLRSAYTQRKQKEKS</sequence>
<dbReference type="EMBL" id="LZMZ01000012">
    <property type="protein sequence ID" value="OBX79507.1"/>
    <property type="molecule type" value="Genomic_DNA"/>
</dbReference>
<evidence type="ECO:0000313" key="3">
    <source>
        <dbReference type="Proteomes" id="UP000092508"/>
    </source>
</evidence>
<dbReference type="Pfam" id="PF01936">
    <property type="entry name" value="NYN"/>
    <property type="match status" value="1"/>
</dbReference>
<dbReference type="RefSeq" id="WP_067236036.1">
    <property type="nucleotide sequence ID" value="NZ_CP171125.1"/>
</dbReference>
<dbReference type="STRING" id="34059.A9308_00275"/>
<organism evidence="2 3">
    <name type="scientific">Faucicola atlantae</name>
    <dbReference type="NCBI Taxonomy" id="34059"/>
    <lineage>
        <taxon>Bacteria</taxon>
        <taxon>Pseudomonadati</taxon>
        <taxon>Pseudomonadota</taxon>
        <taxon>Gammaproteobacteria</taxon>
        <taxon>Moraxellales</taxon>
        <taxon>Moraxellaceae</taxon>
        <taxon>Faucicola</taxon>
    </lineage>
</organism>
<dbReference type="GO" id="GO:0004540">
    <property type="term" value="F:RNA nuclease activity"/>
    <property type="evidence" value="ECO:0007669"/>
    <property type="project" value="InterPro"/>
</dbReference>
<proteinExistence type="predicted"/>
<feature type="domain" description="NYN" evidence="1">
    <location>
        <begin position="122"/>
        <end position="189"/>
    </location>
</feature>
<keyword evidence="2" id="KW-0378">Hydrolase</keyword>
<dbReference type="CDD" id="cd18722">
    <property type="entry name" value="PIN_NicB-like"/>
    <property type="match status" value="1"/>
</dbReference>
<evidence type="ECO:0000259" key="1">
    <source>
        <dbReference type="Pfam" id="PF01936"/>
    </source>
</evidence>
<keyword evidence="2" id="KW-0547">Nucleotide-binding</keyword>
<accession>A0A1B8QD36</accession>
<reference evidence="2 3" key="1">
    <citation type="submission" date="2016-06" db="EMBL/GenBank/DDBJ databases">
        <title>Draft genome of Moraxella atlantae CCUG 66109.</title>
        <authorList>
            <person name="Salva-Serra F."/>
            <person name="Engstrom-Jakobsson H."/>
            <person name="Thorell K."/>
            <person name="Gonzales-Siles L."/>
            <person name="Karlsson R."/>
            <person name="Boulund F."/>
            <person name="Engstrand L."/>
            <person name="Kristiansson E."/>
            <person name="Moore E."/>
        </authorList>
    </citation>
    <scope>NUCLEOTIDE SEQUENCE [LARGE SCALE GENOMIC DNA]</scope>
    <source>
        <strain evidence="2 3">CCUG 66109</strain>
    </source>
</reference>
<keyword evidence="2" id="KW-0067">ATP-binding</keyword>